<keyword evidence="3" id="KW-1185">Reference proteome</keyword>
<feature type="transmembrane region" description="Helical" evidence="1">
    <location>
        <begin position="144"/>
        <end position="162"/>
    </location>
</feature>
<reference evidence="2" key="2">
    <citation type="submission" date="2023-04" db="EMBL/GenBank/DDBJ databases">
        <title>Paracnuella aquatica gen. nov., sp. nov., a member of the family Chitinophagaceae isolated from a hot spring.</title>
        <authorList>
            <person name="Wang C."/>
        </authorList>
    </citation>
    <scope>NUCLEOTIDE SEQUENCE</scope>
    <source>
        <strain evidence="2">LB-8</strain>
    </source>
</reference>
<keyword evidence="1" id="KW-1133">Transmembrane helix</keyword>
<accession>A0A9X3BGX1</accession>
<evidence type="ECO:0000256" key="1">
    <source>
        <dbReference type="SAM" id="Phobius"/>
    </source>
</evidence>
<gene>
    <name evidence="2" type="ORF">OCK74_05410</name>
</gene>
<dbReference type="AlphaFoldDB" id="A0A9X3BGX1"/>
<sequence length="295" mass="34260">MNRYLLFILLLSTTHSFSQRIAVAATASDQNILIGEPFQLTLGISAPGNQKIDWFDIKELPHFEILSRSKIDSQVNGNKKMLVQTLTLTSWDSGRWQLPSFSVPSSNKTKPIAVEVSFSNFDPKQPYHDVKDILEVNRPGQMKWYWYLVGLLLLAGLFFLLFPGKKKKKEEVLSDRAYKKALTQLEALRKKNIAEQDAKLFYSELIQIFREYLHRRMNIQSFSKTTEDLGRQLGQLQMPQIEYQQLLEVLQLSDFVKFARYKPSEQEHVTSYEVIKKSIVSIENIKTEEKHKEVV</sequence>
<name>A0A9X3BGX1_9BACT</name>
<protein>
    <submittedName>
        <fullName evidence="2">BatD family protein</fullName>
    </submittedName>
</protein>
<keyword evidence="1" id="KW-0812">Transmembrane</keyword>
<dbReference type="RefSeq" id="WP_279295989.1">
    <property type="nucleotide sequence ID" value="NZ_JAOTIF010000002.1"/>
</dbReference>
<dbReference type="InterPro" id="IPR025738">
    <property type="entry name" value="BatD"/>
</dbReference>
<proteinExistence type="predicted"/>
<comment type="caution">
    <text evidence="2">The sequence shown here is derived from an EMBL/GenBank/DDBJ whole genome shotgun (WGS) entry which is preliminary data.</text>
</comment>
<evidence type="ECO:0000313" key="2">
    <source>
        <dbReference type="EMBL" id="MCU7548542.1"/>
    </source>
</evidence>
<dbReference type="Proteomes" id="UP001155483">
    <property type="component" value="Unassembled WGS sequence"/>
</dbReference>
<dbReference type="Pfam" id="PF13584">
    <property type="entry name" value="BatD"/>
    <property type="match status" value="1"/>
</dbReference>
<evidence type="ECO:0000313" key="3">
    <source>
        <dbReference type="Proteomes" id="UP001155483"/>
    </source>
</evidence>
<dbReference type="EMBL" id="JAOTIF010000002">
    <property type="protein sequence ID" value="MCU7548542.1"/>
    <property type="molecule type" value="Genomic_DNA"/>
</dbReference>
<organism evidence="2 3">
    <name type="scientific">Paraflavisolibacter caeni</name>
    <dbReference type="NCBI Taxonomy" id="2982496"/>
    <lineage>
        <taxon>Bacteria</taxon>
        <taxon>Pseudomonadati</taxon>
        <taxon>Bacteroidota</taxon>
        <taxon>Chitinophagia</taxon>
        <taxon>Chitinophagales</taxon>
        <taxon>Chitinophagaceae</taxon>
        <taxon>Paraflavisolibacter</taxon>
    </lineage>
</organism>
<keyword evidence="1" id="KW-0472">Membrane</keyword>
<reference evidence="2" key="1">
    <citation type="submission" date="2022-09" db="EMBL/GenBank/DDBJ databases">
        <authorList>
            <person name="Yuan C."/>
            <person name="Ke Z."/>
        </authorList>
    </citation>
    <scope>NUCLEOTIDE SEQUENCE</scope>
    <source>
        <strain evidence="2">LB-8</strain>
    </source>
</reference>